<protein>
    <submittedName>
        <fullName evidence="1">Uncharacterized protein</fullName>
    </submittedName>
</protein>
<dbReference type="RefSeq" id="YP_009197915.1">
    <property type="nucleotide sequence ID" value="NC_028787.1"/>
</dbReference>
<dbReference type="KEGG" id="vg:26625116"/>
<reference evidence="1 2" key="1">
    <citation type="journal article" date="2015" name="Environ. Microbiol.">
        <title>Novel viral genomes identified from six metagenomes reveal wide distribution of archaeal viruses and high viral diversity in terrestrial hot springs.</title>
        <authorList>
            <person name="Gudbergsdottir S.R."/>
            <person name="Menzel P."/>
            <person name="Krogh A."/>
            <person name="Young M."/>
            <person name="Peng X."/>
        </authorList>
    </citation>
    <scope>NUCLEOTIDE SEQUENCE [LARGE SCALE GENOMIC DNA]</scope>
    <source>
        <strain evidence="1 2">ABV3</strain>
    </source>
</reference>
<accession>A0A0N9PCQ6</accession>
<name>A0A0N9PCQ6_9VIRU</name>
<proteinExistence type="predicted"/>
<keyword evidence="2" id="KW-1185">Reference proteome</keyword>
<sequence>MPDVIAQITCTQNSGSCFACYLLAITEIVYGIIKNNYEMVGLGIVTFIACKECQNECPIPPYYCCVKTPSGNYFCGNTSEVGIPVIERGI</sequence>
<organism evidence="1 2">
    <name type="scientific">Acidianus bottle-shaped virus 3 strain ABV3</name>
    <dbReference type="NCBI Taxonomy" id="1732174"/>
    <lineage>
        <taxon>Viruses</taxon>
        <taxon>Viruses incertae sedis</taxon>
        <taxon>Ampullaviridae</taxon>
        <taxon>Bottigliavirus</taxon>
        <taxon>Bottigliavirus krisuvikense</taxon>
        <taxon>Bottigliavirus ABV3</taxon>
    </lineage>
</organism>
<evidence type="ECO:0000313" key="1">
    <source>
        <dbReference type="EMBL" id="ALG96838.1"/>
    </source>
</evidence>
<evidence type="ECO:0000313" key="2">
    <source>
        <dbReference type="Proteomes" id="UP000202152"/>
    </source>
</evidence>
<dbReference type="EMBL" id="KP282674">
    <property type="protein sequence ID" value="ALG96838.1"/>
    <property type="molecule type" value="Genomic_DNA"/>
</dbReference>
<dbReference type="GeneID" id="26625116"/>
<dbReference type="Proteomes" id="UP000202152">
    <property type="component" value="Segment"/>
</dbReference>